<dbReference type="Proteomes" id="UP000469424">
    <property type="component" value="Unassembled WGS sequence"/>
</dbReference>
<accession>A0A6N7X270</accession>
<comment type="caution">
    <text evidence="1">The sequence shown here is derived from an EMBL/GenBank/DDBJ whole genome shotgun (WGS) entry which is preliminary data.</text>
</comment>
<protein>
    <submittedName>
        <fullName evidence="1">Uncharacterized protein</fullName>
    </submittedName>
</protein>
<organism evidence="1 2">
    <name type="scientific">Mogibacterium kristiansenii</name>
    <dbReference type="NCBI Taxonomy" id="2606708"/>
    <lineage>
        <taxon>Bacteria</taxon>
        <taxon>Bacillati</taxon>
        <taxon>Bacillota</taxon>
        <taxon>Clostridia</taxon>
        <taxon>Peptostreptococcales</taxon>
        <taxon>Anaerovoracaceae</taxon>
        <taxon>Mogibacterium</taxon>
    </lineage>
</organism>
<proteinExistence type="predicted"/>
<dbReference type="RefSeq" id="WP_154553321.1">
    <property type="nucleotide sequence ID" value="NZ_VUNA01000001.1"/>
</dbReference>
<sequence length="198" mass="22609">MNKEYFSEKLSDTDWVLARLSIALQLTSDEAIIKKATEFEGIEQYLIIREEEDGGCYSIKMTKELLDHASISEDEAWHEAMIHICRDTTLISLDQMMADLMGADYDASFPKSTIHVITTTTKTKGASAILNREALRNFAKHYRTRELIVLPSSKHEMLIIPFDGSMKLEEMSAMVKEVNATEVDPKDRLTDRAYLLRL</sequence>
<name>A0A6N7X270_9FIRM</name>
<dbReference type="EMBL" id="VUNA01000001">
    <property type="protein sequence ID" value="MST69757.1"/>
    <property type="molecule type" value="Genomic_DNA"/>
</dbReference>
<evidence type="ECO:0000313" key="2">
    <source>
        <dbReference type="Proteomes" id="UP000469424"/>
    </source>
</evidence>
<dbReference type="Pfam" id="PF18941">
    <property type="entry name" value="DUF5688"/>
    <property type="match status" value="1"/>
</dbReference>
<dbReference type="AlphaFoldDB" id="A0A6N7X270"/>
<gene>
    <name evidence="1" type="ORF">FYJ65_00115</name>
</gene>
<evidence type="ECO:0000313" key="1">
    <source>
        <dbReference type="EMBL" id="MST69757.1"/>
    </source>
</evidence>
<dbReference type="InterPro" id="IPR043743">
    <property type="entry name" value="DUF5688"/>
</dbReference>
<reference evidence="1 2" key="1">
    <citation type="submission" date="2019-08" db="EMBL/GenBank/DDBJ databases">
        <title>In-depth cultivation of the pig gut microbiome towards novel bacterial diversity and tailored functional studies.</title>
        <authorList>
            <person name="Wylensek D."/>
            <person name="Hitch T.C.A."/>
            <person name="Clavel T."/>
        </authorList>
    </citation>
    <scope>NUCLEOTIDE SEQUENCE [LARGE SCALE GENOMIC DNA]</scope>
    <source>
        <strain evidence="1 2">WCA-MUC-591-APC-4B</strain>
    </source>
</reference>
<keyword evidence="2" id="KW-1185">Reference proteome</keyword>